<name>A0A7S4W9V5_9DINO</name>
<dbReference type="InterPro" id="IPR050896">
    <property type="entry name" value="Mito_lipid_metab_GTPase"/>
</dbReference>
<dbReference type="InterPro" id="IPR016197">
    <property type="entry name" value="Chromo-like_dom_sf"/>
</dbReference>
<dbReference type="Gene3D" id="2.30.30.140">
    <property type="match status" value="1"/>
</dbReference>
<gene>
    <name evidence="3" type="ORF">AMON00008_LOCUS45794</name>
</gene>
<evidence type="ECO:0000313" key="3">
    <source>
        <dbReference type="EMBL" id="CAE4636184.1"/>
    </source>
</evidence>
<dbReference type="AlphaFoldDB" id="A0A7S4W9V5"/>
<sequence>MASLTAASLAVPASLHGTVLWQSAIPAAGVRLQDLDRAGVPLPPCRSGLYSRVDIGLALPARPQCTPHARALPSRAAVWAREDAGASSRCARTSHATAALPGLALFAAGIGCRRCVGVATSRRRRGFVRRHAGVAQITSAEDAPPKAKEFCKKGKRVEVLAPSKRWREAQVVKVHPDGATVHFVGYDSQFDERISFNSGRLRPFGGLRSERLGNLRSSFVLQGDARSCPGCGVPLQSGNPRALGYIPADKLEPEEPVPLHKTLTLEDEVKLLLQEDGVKEQNSVIFPTRSSQTSFKVTANIYLDIRKEPRIDAERQGESLVMGNTFEVCEIYRSPDARTYFRLADGRGWVFDWAEINGARTQLIAPVDNGVRKIKEMKKSYQKVCQRCWSLWQYNDCDEIFRPGFGQPAFDELTAESFKEMLSSTLAPVTKGCVLAVVDVFDFGPSSKMLRYLARQLRGKKGVCVRIVANKIDLLPVEVNLARIRGWVAREAQEAGLSRVKLTDVFPISCHKGKYIKTVARLLESADAATEFYVVGAANAGKSSLLNRLALQKRKGAGQLPAQAADGFMVSALPGTTMRPLTVKYQRGRAKLVDTPGLLVPGNLAERLTLEDVKEILPQTGEARRVTLHVEEGKTILVGALARLDMVEGKPFQYTVFTSERVKLHRTLIRKAESQAERFAGERLTPPMSKDRFEALKPWTPRRFELEGAGWDEACADIVFHGLGWISLTGCGRFVVEAHAPEGVDVTVRPPLMPFEAKWTGVRYVGHPGWFKIGKYTTRGNDAGRIRRKLRGQKF</sequence>
<feature type="domain" description="G" evidence="1">
    <location>
        <begin position="533"/>
        <end position="607"/>
    </location>
</feature>
<dbReference type="InterPro" id="IPR006073">
    <property type="entry name" value="GTP-bd"/>
</dbReference>
<accession>A0A7S4W9V5</accession>
<dbReference type="InterPro" id="IPR048422">
    <property type="entry name" value="NOA1/YqeH-like_C"/>
</dbReference>
<dbReference type="Pfam" id="PF01926">
    <property type="entry name" value="MMR_HSR1"/>
    <property type="match status" value="1"/>
</dbReference>
<feature type="domain" description="NOA1/YqeH-like C-terminal" evidence="2">
    <location>
        <begin position="654"/>
        <end position="750"/>
    </location>
</feature>
<dbReference type="InterPro" id="IPR027417">
    <property type="entry name" value="P-loop_NTPase"/>
</dbReference>
<dbReference type="PANTHER" id="PTHR46434">
    <property type="entry name" value="GENETIC INTERACTOR OF PROHIBITINS 3, MITOCHONDRIAL"/>
    <property type="match status" value="1"/>
</dbReference>
<dbReference type="Pfam" id="PF21516">
    <property type="entry name" value="YqeH-like_C"/>
    <property type="match status" value="1"/>
</dbReference>
<dbReference type="GO" id="GO:0005739">
    <property type="term" value="C:mitochondrion"/>
    <property type="evidence" value="ECO:0007669"/>
    <property type="project" value="TreeGrafter"/>
</dbReference>
<proteinExistence type="predicted"/>
<dbReference type="SUPFAM" id="SSF54160">
    <property type="entry name" value="Chromo domain-like"/>
    <property type="match status" value="1"/>
</dbReference>
<dbReference type="PANTHER" id="PTHR46434:SF1">
    <property type="entry name" value="GENETIC INTERACTOR OF PROHIBITINS 3, MITOCHONDRIAL"/>
    <property type="match status" value="1"/>
</dbReference>
<dbReference type="SUPFAM" id="SSF52540">
    <property type="entry name" value="P-loop containing nucleoside triphosphate hydrolases"/>
    <property type="match status" value="1"/>
</dbReference>
<organism evidence="3">
    <name type="scientific">Alexandrium monilatum</name>
    <dbReference type="NCBI Taxonomy" id="311494"/>
    <lineage>
        <taxon>Eukaryota</taxon>
        <taxon>Sar</taxon>
        <taxon>Alveolata</taxon>
        <taxon>Dinophyceae</taxon>
        <taxon>Gonyaulacales</taxon>
        <taxon>Pyrocystaceae</taxon>
        <taxon>Alexandrium</taxon>
    </lineage>
</organism>
<dbReference type="GO" id="GO:0005525">
    <property type="term" value="F:GTP binding"/>
    <property type="evidence" value="ECO:0007669"/>
    <property type="project" value="InterPro"/>
</dbReference>
<evidence type="ECO:0000259" key="2">
    <source>
        <dbReference type="Pfam" id="PF21516"/>
    </source>
</evidence>
<dbReference type="EMBL" id="HBNR01064848">
    <property type="protein sequence ID" value="CAE4636184.1"/>
    <property type="molecule type" value="Transcribed_RNA"/>
</dbReference>
<protein>
    <recommendedName>
        <fullName evidence="4">G domain-containing protein</fullName>
    </recommendedName>
</protein>
<dbReference type="Gene3D" id="3.40.50.300">
    <property type="entry name" value="P-loop containing nucleotide triphosphate hydrolases"/>
    <property type="match status" value="1"/>
</dbReference>
<evidence type="ECO:0000259" key="1">
    <source>
        <dbReference type="Pfam" id="PF01926"/>
    </source>
</evidence>
<reference evidence="3" key="1">
    <citation type="submission" date="2021-01" db="EMBL/GenBank/DDBJ databases">
        <authorList>
            <person name="Corre E."/>
            <person name="Pelletier E."/>
            <person name="Niang G."/>
            <person name="Scheremetjew M."/>
            <person name="Finn R."/>
            <person name="Kale V."/>
            <person name="Holt S."/>
            <person name="Cochrane G."/>
            <person name="Meng A."/>
            <person name="Brown T."/>
            <person name="Cohen L."/>
        </authorList>
    </citation>
    <scope>NUCLEOTIDE SEQUENCE</scope>
    <source>
        <strain evidence="3">CCMP3105</strain>
    </source>
</reference>
<evidence type="ECO:0008006" key="4">
    <source>
        <dbReference type="Google" id="ProtNLM"/>
    </source>
</evidence>